<organism evidence="1 2">
    <name type="scientific">Brochothrix campestris FSL F6-1037</name>
    <dbReference type="NCBI Taxonomy" id="1265861"/>
    <lineage>
        <taxon>Bacteria</taxon>
        <taxon>Bacillati</taxon>
        <taxon>Bacillota</taxon>
        <taxon>Bacilli</taxon>
        <taxon>Bacillales</taxon>
        <taxon>Listeriaceae</taxon>
        <taxon>Brochothrix</taxon>
    </lineage>
</organism>
<dbReference type="EMBL" id="AODH01000057">
    <property type="protein sequence ID" value="EUJ35391.1"/>
    <property type="molecule type" value="Genomic_DNA"/>
</dbReference>
<name>W7CHW9_9LIST</name>
<sequence>MELKLYHTNDIHSHLENWPKIHRFLTAKKKGSKPSAVF</sequence>
<dbReference type="InterPro" id="IPR029052">
    <property type="entry name" value="Metallo-depent_PP-like"/>
</dbReference>
<reference evidence="1 2" key="1">
    <citation type="submission" date="2012-12" db="EMBL/GenBank/DDBJ databases">
        <title>Novel taxa of Listeriaceae from agricultural environments in the United States.</title>
        <authorList>
            <person name="den Bakker H.C."/>
            <person name="Allred A."/>
            <person name="Warchocki S."/>
            <person name="Wright E.M."/>
            <person name="Burrell A."/>
            <person name="Nightingale K.K."/>
            <person name="Kephart D."/>
            <person name="Wiedmann M."/>
        </authorList>
    </citation>
    <scope>NUCLEOTIDE SEQUENCE [LARGE SCALE GENOMIC DNA]</scope>
    <source>
        <strain evidence="1 2">FSL F6-1037</strain>
    </source>
</reference>
<keyword evidence="2" id="KW-1185">Reference proteome</keyword>
<accession>W7CHW9</accession>
<dbReference type="AlphaFoldDB" id="W7CHW9"/>
<protein>
    <recommendedName>
        <fullName evidence="3">Bifunctional metallophosphatase/5'-nucleotidase</fullName>
    </recommendedName>
</protein>
<evidence type="ECO:0008006" key="3">
    <source>
        <dbReference type="Google" id="ProtNLM"/>
    </source>
</evidence>
<evidence type="ECO:0000313" key="1">
    <source>
        <dbReference type="EMBL" id="EUJ35391.1"/>
    </source>
</evidence>
<comment type="caution">
    <text evidence="1">The sequence shown here is derived from an EMBL/GenBank/DDBJ whole genome shotgun (WGS) entry which is preliminary data.</text>
</comment>
<dbReference type="STRING" id="1265861.BCAMP_11945"/>
<dbReference type="Proteomes" id="UP000019243">
    <property type="component" value="Unassembled WGS sequence"/>
</dbReference>
<proteinExistence type="predicted"/>
<gene>
    <name evidence="1" type="ORF">BCAMP_11945</name>
</gene>
<evidence type="ECO:0000313" key="2">
    <source>
        <dbReference type="Proteomes" id="UP000019243"/>
    </source>
</evidence>
<dbReference type="SUPFAM" id="SSF56300">
    <property type="entry name" value="Metallo-dependent phosphatases"/>
    <property type="match status" value="1"/>
</dbReference>